<accession>A0ABV6Q0F8</accession>
<keyword evidence="1 5" id="KW-0808">Transferase</keyword>
<feature type="binding site" evidence="5">
    <location>
        <position position="35"/>
    </location>
    <ligand>
        <name>AMP</name>
        <dbReference type="ChEBI" id="CHEBI:456215"/>
    </ligand>
</feature>
<comment type="subcellular location">
    <subcellularLocation>
        <location evidence="5 7">Cytoplasm</location>
    </subcellularLocation>
</comment>
<comment type="function">
    <text evidence="5">Catalyzes the reversible transfer of the terminal phosphate group between ATP and AMP. Plays an important role in cellular energy homeostasis and in adenine nucleotide metabolism.</text>
</comment>
<feature type="binding site" evidence="5">
    <location>
        <begin position="84"/>
        <end position="87"/>
    </location>
    <ligand>
        <name>AMP</name>
        <dbReference type="ChEBI" id="CHEBI:456215"/>
    </ligand>
</feature>
<comment type="caution">
    <text evidence="5">Lacks conserved residue(s) required for the propagation of feature annotation.</text>
</comment>
<reference evidence="8 9" key="1">
    <citation type="submission" date="2024-09" db="EMBL/GenBank/DDBJ databases">
        <authorList>
            <person name="Sun Q."/>
            <person name="Mori K."/>
        </authorList>
    </citation>
    <scope>NUCLEOTIDE SEQUENCE [LARGE SCALE GENOMIC DNA]</scope>
    <source>
        <strain evidence="8 9">NCAIM B.02340</strain>
    </source>
</reference>
<keyword evidence="5 7" id="KW-0067">ATP-binding</keyword>
<dbReference type="GO" id="GO:0004017">
    <property type="term" value="F:AMP kinase activity"/>
    <property type="evidence" value="ECO:0007669"/>
    <property type="project" value="UniProtKB-EC"/>
</dbReference>
<dbReference type="Gene3D" id="3.40.50.300">
    <property type="entry name" value="P-loop containing nucleotide triphosphate hydrolases"/>
    <property type="match status" value="1"/>
</dbReference>
<dbReference type="NCBIfam" id="NF011105">
    <property type="entry name" value="PRK14532.1"/>
    <property type="match status" value="1"/>
</dbReference>
<feature type="binding site" evidence="5">
    <location>
        <position position="126"/>
    </location>
    <ligand>
        <name>ATP</name>
        <dbReference type="ChEBI" id="CHEBI:30616"/>
    </ligand>
</feature>
<evidence type="ECO:0000313" key="9">
    <source>
        <dbReference type="Proteomes" id="UP001589830"/>
    </source>
</evidence>
<comment type="subunit">
    <text evidence="5 7">Monomer.</text>
</comment>
<comment type="similarity">
    <text evidence="5 6">Belongs to the adenylate kinase family.</text>
</comment>
<dbReference type="InterPro" id="IPR000850">
    <property type="entry name" value="Adenylat/UMP-CMP_kin"/>
</dbReference>
<dbReference type="InterPro" id="IPR033690">
    <property type="entry name" value="Adenylat_kinase_CS"/>
</dbReference>
<dbReference type="NCBIfam" id="NF011100">
    <property type="entry name" value="PRK14527.1"/>
    <property type="match status" value="1"/>
</dbReference>
<feature type="binding site" evidence="5">
    <location>
        <position position="132"/>
    </location>
    <ligand>
        <name>AMP</name>
        <dbReference type="ChEBI" id="CHEBI:456215"/>
    </ligand>
</feature>
<dbReference type="PANTHER" id="PTHR23359">
    <property type="entry name" value="NUCLEOTIDE KINASE"/>
    <property type="match status" value="1"/>
</dbReference>
<dbReference type="SUPFAM" id="SSF52540">
    <property type="entry name" value="P-loop containing nucleoside triphosphate hydrolases"/>
    <property type="match status" value="1"/>
</dbReference>
<feature type="binding site" evidence="5">
    <location>
        <begin position="14"/>
        <end position="19"/>
    </location>
    <ligand>
        <name>ATP</name>
        <dbReference type="ChEBI" id="CHEBI:30616"/>
    </ligand>
</feature>
<evidence type="ECO:0000256" key="5">
    <source>
        <dbReference type="HAMAP-Rule" id="MF_00235"/>
    </source>
</evidence>
<feature type="binding site" evidence="5">
    <location>
        <position position="91"/>
    </location>
    <ligand>
        <name>AMP</name>
        <dbReference type="ChEBI" id="CHEBI:456215"/>
    </ligand>
</feature>
<evidence type="ECO:0000256" key="4">
    <source>
        <dbReference type="ARBA" id="ARBA00022777"/>
    </source>
</evidence>
<keyword evidence="2 5" id="KW-0545">Nucleotide biosynthesis</keyword>
<evidence type="ECO:0000256" key="3">
    <source>
        <dbReference type="ARBA" id="ARBA00022741"/>
    </source>
</evidence>
<comment type="domain">
    <text evidence="5">Consists of three domains, a large central CORE domain and two small peripheral domains, NMPbind and LID, which undergo movements during catalysis. The LID domain closes over the site of phosphoryl transfer upon ATP binding. Assembling and dissambling the active center during each catalytic cycle provides an effective means to prevent ATP hydrolysis.</text>
</comment>
<evidence type="ECO:0000313" key="8">
    <source>
        <dbReference type="EMBL" id="MFC0595590.1"/>
    </source>
</evidence>
<evidence type="ECO:0000256" key="6">
    <source>
        <dbReference type="RuleBase" id="RU003330"/>
    </source>
</evidence>
<protein>
    <recommendedName>
        <fullName evidence="5 7">Adenylate kinase</fullName>
        <shortName evidence="5">AK</shortName>
        <ecNumber evidence="5 7">2.7.4.3</ecNumber>
    </recommendedName>
    <alternativeName>
        <fullName evidence="5">ATP-AMP transphosphorylase</fullName>
    </alternativeName>
    <alternativeName>
        <fullName evidence="5">ATP:AMP phosphotransferase</fullName>
    </alternativeName>
    <alternativeName>
        <fullName evidence="5">Adenylate monophosphate kinase</fullName>
    </alternativeName>
</protein>
<proteinExistence type="inferred from homology"/>
<feature type="binding site" evidence="5">
    <location>
        <position position="143"/>
    </location>
    <ligand>
        <name>AMP</name>
        <dbReference type="ChEBI" id="CHEBI:456215"/>
    </ligand>
</feature>
<dbReference type="HAMAP" id="MF_00235">
    <property type="entry name" value="Adenylate_kinase_Adk"/>
    <property type="match status" value="1"/>
</dbReference>
<dbReference type="NCBIfam" id="NF001381">
    <property type="entry name" value="PRK00279.1-3"/>
    <property type="match status" value="1"/>
</dbReference>
<evidence type="ECO:0000256" key="1">
    <source>
        <dbReference type="ARBA" id="ARBA00022679"/>
    </source>
</evidence>
<dbReference type="EMBL" id="JBHLTW010000019">
    <property type="protein sequence ID" value="MFC0595590.1"/>
    <property type="molecule type" value="Genomic_DNA"/>
</dbReference>
<keyword evidence="5" id="KW-0963">Cytoplasm</keyword>
<dbReference type="Proteomes" id="UP001589830">
    <property type="component" value="Unassembled WGS sequence"/>
</dbReference>
<dbReference type="Pfam" id="PF00406">
    <property type="entry name" value="ADK"/>
    <property type="match status" value="1"/>
</dbReference>
<evidence type="ECO:0000256" key="7">
    <source>
        <dbReference type="RuleBase" id="RU003331"/>
    </source>
</evidence>
<dbReference type="CDD" id="cd01428">
    <property type="entry name" value="ADK"/>
    <property type="match status" value="1"/>
</dbReference>
<organism evidence="8 9">
    <name type="scientific">Thermus composti</name>
    <dbReference type="NCBI Taxonomy" id="532059"/>
    <lineage>
        <taxon>Bacteria</taxon>
        <taxon>Thermotogati</taxon>
        <taxon>Deinococcota</taxon>
        <taxon>Deinococci</taxon>
        <taxon>Thermales</taxon>
        <taxon>Thermaceae</taxon>
        <taxon>Thermus</taxon>
    </lineage>
</organism>
<comment type="pathway">
    <text evidence="5">Purine metabolism; AMP biosynthesis via salvage pathway; AMP from ADP: step 1/1.</text>
</comment>
<gene>
    <name evidence="5" type="primary">adk</name>
    <name evidence="8" type="ORF">ACFFFP_05350</name>
</gene>
<comment type="catalytic activity">
    <reaction evidence="5 7">
        <text>AMP + ATP = 2 ADP</text>
        <dbReference type="Rhea" id="RHEA:12973"/>
        <dbReference type="ChEBI" id="CHEBI:30616"/>
        <dbReference type="ChEBI" id="CHEBI:456215"/>
        <dbReference type="ChEBI" id="CHEBI:456216"/>
        <dbReference type="EC" id="2.7.4.3"/>
    </reaction>
</comment>
<keyword evidence="3 5" id="KW-0547">Nucleotide-binding</keyword>
<keyword evidence="9" id="KW-1185">Reference proteome</keyword>
<dbReference type="PRINTS" id="PR00094">
    <property type="entry name" value="ADENYLTKNASE"/>
</dbReference>
<keyword evidence="4 5" id="KW-0418">Kinase</keyword>
<feature type="binding site" evidence="5">
    <location>
        <position position="40"/>
    </location>
    <ligand>
        <name>AMP</name>
        <dbReference type="ChEBI" id="CHEBI:456215"/>
    </ligand>
</feature>
<dbReference type="InterPro" id="IPR027417">
    <property type="entry name" value="P-loop_NTPase"/>
</dbReference>
<feature type="region of interest" description="NMP" evidence="5">
    <location>
        <begin position="34"/>
        <end position="63"/>
    </location>
</feature>
<evidence type="ECO:0000256" key="2">
    <source>
        <dbReference type="ARBA" id="ARBA00022727"/>
    </source>
</evidence>
<name>A0ABV6Q0F8_9DEIN</name>
<feature type="binding site" evidence="5">
    <location>
        <begin position="61"/>
        <end position="63"/>
    </location>
    <ligand>
        <name>AMP</name>
        <dbReference type="ChEBI" id="CHEBI:456215"/>
    </ligand>
</feature>
<dbReference type="PROSITE" id="PS00113">
    <property type="entry name" value="ADENYLATE_KINASE"/>
    <property type="match status" value="1"/>
</dbReference>
<feature type="binding site" evidence="5">
    <location>
        <position position="171"/>
    </location>
    <ligand>
        <name>ATP</name>
        <dbReference type="ChEBI" id="CHEBI:30616"/>
    </ligand>
</feature>
<comment type="caution">
    <text evidence="8">The sequence shown here is derived from an EMBL/GenBank/DDBJ whole genome shotgun (WGS) entry which is preliminary data.</text>
</comment>
<sequence>MGVGEAVIFLGPPGAGKGTQAARLSAELGFKKLSTGDILRDNVARGTPLGRQVKPIMDRGDLVPDELILALIREELAERVIFDGFPRTLPQAEALDRLLEETGTRLLGVVLVDVPEEELVRRMLKRAELEGRSDDNEETIRRRLEVYREKTEPLIQYYEKKGVLQRVDGLGTPDEVYARIRAALGI</sequence>
<dbReference type="RefSeq" id="WP_188848003.1">
    <property type="nucleotide sequence ID" value="NZ_BMPJ01000028.1"/>
</dbReference>
<dbReference type="NCBIfam" id="NF011104">
    <property type="entry name" value="PRK14531.1"/>
    <property type="match status" value="1"/>
</dbReference>
<dbReference type="EC" id="2.7.4.3" evidence="5 7"/>